<comment type="caution">
    <text evidence="1">The sequence shown here is derived from an EMBL/GenBank/DDBJ whole genome shotgun (WGS) entry which is preliminary data.</text>
</comment>
<reference evidence="1" key="2">
    <citation type="submission" date="2020-11" db="EMBL/GenBank/DDBJ databases">
        <authorList>
            <person name="McCartney M.A."/>
            <person name="Auch B."/>
            <person name="Kono T."/>
            <person name="Mallez S."/>
            <person name="Becker A."/>
            <person name="Gohl D.M."/>
            <person name="Silverstein K.A.T."/>
            <person name="Koren S."/>
            <person name="Bechman K.B."/>
            <person name="Herman A."/>
            <person name="Abrahante J.E."/>
            <person name="Garbe J."/>
        </authorList>
    </citation>
    <scope>NUCLEOTIDE SEQUENCE</scope>
    <source>
        <strain evidence="1">Duluth1</strain>
        <tissue evidence="1">Whole animal</tissue>
    </source>
</reference>
<dbReference type="Proteomes" id="UP000828390">
    <property type="component" value="Unassembled WGS sequence"/>
</dbReference>
<name>A0A9D4L6E2_DREPO</name>
<dbReference type="EMBL" id="JAIWYP010000003">
    <property type="protein sequence ID" value="KAH3852411.1"/>
    <property type="molecule type" value="Genomic_DNA"/>
</dbReference>
<protein>
    <submittedName>
        <fullName evidence="1">Uncharacterized protein</fullName>
    </submittedName>
</protein>
<reference evidence="1" key="1">
    <citation type="journal article" date="2019" name="bioRxiv">
        <title>The Genome of the Zebra Mussel, Dreissena polymorpha: A Resource for Invasive Species Research.</title>
        <authorList>
            <person name="McCartney M.A."/>
            <person name="Auch B."/>
            <person name="Kono T."/>
            <person name="Mallez S."/>
            <person name="Zhang Y."/>
            <person name="Obille A."/>
            <person name="Becker A."/>
            <person name="Abrahante J.E."/>
            <person name="Garbe J."/>
            <person name="Badalamenti J.P."/>
            <person name="Herman A."/>
            <person name="Mangelson H."/>
            <person name="Liachko I."/>
            <person name="Sullivan S."/>
            <person name="Sone E.D."/>
            <person name="Koren S."/>
            <person name="Silverstein K.A.T."/>
            <person name="Beckman K.B."/>
            <person name="Gohl D.M."/>
        </authorList>
    </citation>
    <scope>NUCLEOTIDE SEQUENCE</scope>
    <source>
        <strain evidence="1">Duluth1</strain>
        <tissue evidence="1">Whole animal</tissue>
    </source>
</reference>
<dbReference type="AlphaFoldDB" id="A0A9D4L6E2"/>
<organism evidence="1 2">
    <name type="scientific">Dreissena polymorpha</name>
    <name type="common">Zebra mussel</name>
    <name type="synonym">Mytilus polymorpha</name>
    <dbReference type="NCBI Taxonomy" id="45954"/>
    <lineage>
        <taxon>Eukaryota</taxon>
        <taxon>Metazoa</taxon>
        <taxon>Spiralia</taxon>
        <taxon>Lophotrochozoa</taxon>
        <taxon>Mollusca</taxon>
        <taxon>Bivalvia</taxon>
        <taxon>Autobranchia</taxon>
        <taxon>Heteroconchia</taxon>
        <taxon>Euheterodonta</taxon>
        <taxon>Imparidentia</taxon>
        <taxon>Neoheterodontei</taxon>
        <taxon>Myida</taxon>
        <taxon>Dreissenoidea</taxon>
        <taxon>Dreissenidae</taxon>
        <taxon>Dreissena</taxon>
    </lineage>
</organism>
<evidence type="ECO:0000313" key="2">
    <source>
        <dbReference type="Proteomes" id="UP000828390"/>
    </source>
</evidence>
<keyword evidence="2" id="KW-1185">Reference proteome</keyword>
<sequence length="51" mass="5905">MGNVEKKKKLSVFVMNRVNEIKEYNNVTLAYIPTKENPADVASKWTTLLDY</sequence>
<evidence type="ECO:0000313" key="1">
    <source>
        <dbReference type="EMBL" id="KAH3852411.1"/>
    </source>
</evidence>
<gene>
    <name evidence="1" type="ORF">DPMN_094918</name>
</gene>
<proteinExistence type="predicted"/>
<accession>A0A9D4L6E2</accession>